<gene>
    <name evidence="1" type="ordered locus">MLBr01603</name>
</gene>
<dbReference type="AlphaFoldDB" id="A0A0H3MR18"/>
<accession>A0A0H3MR18</accession>
<reference evidence="1 2" key="1">
    <citation type="journal article" date="2009" name="Nat. Genet.">
        <title>Comparative genomic and phylogeographic analysis of Mycobacterium leprae.</title>
        <authorList>
            <person name="Monot M."/>
            <person name="Honore N."/>
            <person name="Garnier T."/>
            <person name="Zidane N."/>
            <person name="Sherafi D."/>
            <person name="Paniz-Mondolfi A."/>
            <person name="Matsuoka M."/>
            <person name="Taylor G.M."/>
            <person name="Donoghue H.D."/>
            <person name="Bouwman A."/>
            <person name="Mays S."/>
            <person name="Watson C."/>
            <person name="Lockwood D."/>
            <person name="Khamispour A."/>
            <person name="Dowlati Y."/>
            <person name="Jianping S."/>
            <person name="Rea T.H."/>
            <person name="Vera-Cabrera L."/>
            <person name="Stefani M.M."/>
            <person name="Banu S."/>
            <person name="Macdonald M."/>
            <person name="Sapkota B.R."/>
            <person name="Spencer J.S."/>
            <person name="Thomas J."/>
            <person name="Harshman K."/>
            <person name="Singh P."/>
            <person name="Busso P."/>
            <person name="Gattiker A."/>
            <person name="Rougemont J."/>
            <person name="Brennan P.J."/>
            <person name="Cole S.T."/>
        </authorList>
    </citation>
    <scope>NUCLEOTIDE SEQUENCE [LARGE SCALE GENOMIC DNA]</scope>
    <source>
        <strain evidence="2">Br4923</strain>
    </source>
</reference>
<organism evidence="1 2">
    <name type="scientific">Mycobacterium leprae (strain Br4923)</name>
    <dbReference type="NCBI Taxonomy" id="561304"/>
    <lineage>
        <taxon>Bacteria</taxon>
        <taxon>Bacillati</taxon>
        <taxon>Actinomycetota</taxon>
        <taxon>Actinomycetes</taxon>
        <taxon>Mycobacteriales</taxon>
        <taxon>Mycobacteriaceae</taxon>
        <taxon>Mycobacterium</taxon>
    </lineage>
</organism>
<proteinExistence type="predicted"/>
<name>A0A0H3MR18_MYCLB</name>
<evidence type="ECO:0000313" key="1">
    <source>
        <dbReference type="EMBL" id="CAR71698.1"/>
    </source>
</evidence>
<dbReference type="Proteomes" id="UP000006900">
    <property type="component" value="Chromosome"/>
</dbReference>
<dbReference type="HOGENOM" id="CLU_2494581_0_0_11"/>
<dbReference type="EMBL" id="FM211192">
    <property type="protein sequence ID" value="CAR71698.1"/>
    <property type="molecule type" value="Genomic_DNA"/>
</dbReference>
<evidence type="ECO:0000313" key="2">
    <source>
        <dbReference type="Proteomes" id="UP000006900"/>
    </source>
</evidence>
<dbReference type="KEGG" id="mlb:MLBr01603"/>
<sequence length="86" mass="9408">MPTEKVNPDGVLLVVADRFTGCEIDLREFMADLLLLNGPLYSGASQRLYCNALYCCVHCTCTTAAMPPAATVCRDKFVMKLIFADA</sequence>
<protein>
    <submittedName>
        <fullName evidence="1">Uncharacterized protein</fullName>
    </submittedName>
</protein>